<dbReference type="STRING" id="1715692.RUE5091_03312"/>
<gene>
    <name evidence="1" type="ORF">RUE5091_03312</name>
</gene>
<keyword evidence="2" id="KW-1185">Reference proteome</keyword>
<sequence>MSDYSAHEALHTAYVLMDCYGSHVGEHPWVEANPEIAAKVETAMEAMMEVYQAISRVRLNYLPD</sequence>
<reference evidence="2" key="1">
    <citation type="submission" date="2015-09" db="EMBL/GenBank/DDBJ databases">
        <authorList>
            <person name="Rodrigo-Torres L."/>
            <person name="Arahal D.R."/>
        </authorList>
    </citation>
    <scope>NUCLEOTIDE SEQUENCE [LARGE SCALE GENOMIC DNA]</scope>
    <source>
        <strain evidence="2">CECT 5091</strain>
    </source>
</reference>
<dbReference type="AlphaFoldDB" id="A0A0P1ILF4"/>
<evidence type="ECO:0000313" key="1">
    <source>
        <dbReference type="EMBL" id="CUK10422.1"/>
    </source>
</evidence>
<dbReference type="OrthoDB" id="278802at204455"/>
<proteinExistence type="predicted"/>
<dbReference type="Proteomes" id="UP000051260">
    <property type="component" value="Unassembled WGS sequence"/>
</dbReference>
<dbReference type="EMBL" id="CYUD01000010">
    <property type="protein sequence ID" value="CUK10422.1"/>
    <property type="molecule type" value="Genomic_DNA"/>
</dbReference>
<protein>
    <submittedName>
        <fullName evidence="1">Uncharacterized protein</fullName>
    </submittedName>
</protein>
<name>A0A0P1ILF4_9RHOB</name>
<evidence type="ECO:0000313" key="2">
    <source>
        <dbReference type="Proteomes" id="UP000051260"/>
    </source>
</evidence>
<accession>A0A0P1ILF4</accession>
<organism evidence="1 2">
    <name type="scientific">Ruegeria denitrificans</name>
    <dbReference type="NCBI Taxonomy" id="1715692"/>
    <lineage>
        <taxon>Bacteria</taxon>
        <taxon>Pseudomonadati</taxon>
        <taxon>Pseudomonadota</taxon>
        <taxon>Alphaproteobacteria</taxon>
        <taxon>Rhodobacterales</taxon>
        <taxon>Roseobacteraceae</taxon>
        <taxon>Ruegeria</taxon>
    </lineage>
</organism>
<dbReference type="RefSeq" id="WP_131726327.1">
    <property type="nucleotide sequence ID" value="NZ_CYUD01000010.1"/>
</dbReference>